<dbReference type="Gene3D" id="3.40.50.300">
    <property type="entry name" value="P-loop containing nucleotide triphosphate hydrolases"/>
    <property type="match status" value="1"/>
</dbReference>
<feature type="transmembrane region" description="Helical" evidence="9">
    <location>
        <begin position="483"/>
        <end position="501"/>
    </location>
</feature>
<feature type="transmembrane region" description="Helical" evidence="9">
    <location>
        <begin position="507"/>
        <end position="524"/>
    </location>
</feature>
<evidence type="ECO:0000256" key="3">
    <source>
        <dbReference type="ARBA" id="ARBA00022692"/>
    </source>
</evidence>
<evidence type="ECO:0000313" key="11">
    <source>
        <dbReference type="EMBL" id="GMI30030.1"/>
    </source>
</evidence>
<feature type="region of interest" description="Disordered" evidence="8">
    <location>
        <begin position="630"/>
        <end position="650"/>
    </location>
</feature>
<dbReference type="InterPro" id="IPR013525">
    <property type="entry name" value="ABC2_TM"/>
</dbReference>
<dbReference type="Pfam" id="PF19055">
    <property type="entry name" value="ABC2_membrane_7"/>
    <property type="match status" value="1"/>
</dbReference>
<reference evidence="11 12" key="1">
    <citation type="journal article" date="2023" name="Commun. Biol.">
        <title>Genome analysis of Parmales, the sister group of diatoms, reveals the evolutionary specialization of diatoms from phago-mixotrophs to photoautotrophs.</title>
        <authorList>
            <person name="Ban H."/>
            <person name="Sato S."/>
            <person name="Yoshikawa S."/>
            <person name="Yamada K."/>
            <person name="Nakamura Y."/>
            <person name="Ichinomiya M."/>
            <person name="Sato N."/>
            <person name="Blanc-Mathieu R."/>
            <person name="Endo H."/>
            <person name="Kuwata A."/>
            <person name="Ogata H."/>
        </authorList>
    </citation>
    <scope>NUCLEOTIDE SEQUENCE [LARGE SCALE GENOMIC DNA]</scope>
</reference>
<organism evidence="11 12">
    <name type="scientific">Tetraparma gracilis</name>
    <dbReference type="NCBI Taxonomy" id="2962635"/>
    <lineage>
        <taxon>Eukaryota</taxon>
        <taxon>Sar</taxon>
        <taxon>Stramenopiles</taxon>
        <taxon>Ochrophyta</taxon>
        <taxon>Bolidophyceae</taxon>
        <taxon>Parmales</taxon>
        <taxon>Triparmaceae</taxon>
        <taxon>Tetraparma</taxon>
    </lineage>
</organism>
<accession>A0ABQ6MNY8</accession>
<feature type="transmembrane region" description="Helical" evidence="9">
    <location>
        <begin position="413"/>
        <end position="439"/>
    </location>
</feature>
<feature type="transmembrane region" description="Helical" evidence="9">
    <location>
        <begin position="573"/>
        <end position="591"/>
    </location>
</feature>
<comment type="caution">
    <text evidence="11">The sequence shown here is derived from an EMBL/GenBank/DDBJ whole genome shotgun (WGS) entry which is preliminary data.</text>
</comment>
<dbReference type="CDD" id="cd03213">
    <property type="entry name" value="ABCG_EPDR"/>
    <property type="match status" value="1"/>
</dbReference>
<protein>
    <recommendedName>
        <fullName evidence="10">ABC transporter domain-containing protein</fullName>
    </recommendedName>
</protein>
<dbReference type="InterPro" id="IPR027417">
    <property type="entry name" value="P-loop_NTPase"/>
</dbReference>
<evidence type="ECO:0000256" key="5">
    <source>
        <dbReference type="ARBA" id="ARBA00022840"/>
    </source>
</evidence>
<evidence type="ECO:0000256" key="4">
    <source>
        <dbReference type="ARBA" id="ARBA00022741"/>
    </source>
</evidence>
<keyword evidence="5" id="KW-0067">ATP-binding</keyword>
<feature type="transmembrane region" description="Helical" evidence="9">
    <location>
        <begin position="330"/>
        <end position="349"/>
    </location>
</feature>
<dbReference type="InterPro" id="IPR043926">
    <property type="entry name" value="ABCG_dom"/>
</dbReference>
<dbReference type="Proteomes" id="UP001165060">
    <property type="component" value="Unassembled WGS sequence"/>
</dbReference>
<keyword evidence="12" id="KW-1185">Reference proteome</keyword>
<keyword evidence="6 9" id="KW-1133">Transmembrane helix</keyword>
<evidence type="ECO:0000256" key="7">
    <source>
        <dbReference type="ARBA" id="ARBA00023136"/>
    </source>
</evidence>
<comment type="subcellular location">
    <subcellularLocation>
        <location evidence="1">Membrane</location>
        <topology evidence="1">Multi-pass membrane protein</topology>
    </subcellularLocation>
</comment>
<evidence type="ECO:0000256" key="2">
    <source>
        <dbReference type="ARBA" id="ARBA00022448"/>
    </source>
</evidence>
<dbReference type="InterPro" id="IPR050352">
    <property type="entry name" value="ABCG_transporters"/>
</dbReference>
<evidence type="ECO:0000256" key="9">
    <source>
        <dbReference type="SAM" id="Phobius"/>
    </source>
</evidence>
<sequence length="650" mass="70583">MYLTVPGPKGSKKTILNDVSLSFESGSLTALMGPSGAGKTSLLSVLSQNCNPAHLSGQVLVNESPSPAGLKRISALVPQDDVLLSSLTPRESLSFMARLRLNCSSAERDAKISSVLSSLSLTEHQHTLIGNVEKRGLSGGQRKRVSIALELLINPSILFLDEPTSGLDSKMAEDVTQILQELAHDQHRTVICTIHQPSYRIFSSFDSLVLLSKGRVVYANEVAQTQAYFSSPAVNRPPPSYENPCDFYMRILQEGDGGHGDAESGGGFDFASAWSASDLNARNLVPTSGRWAPGEIELVNRKSYAVNRFSQFAILFHRFVIDYMKDKSKFLGGAGLKITVGVMVGVVWLDQARPDADIGLYTQDSIFPTQGALFVCLFSAVMDTLFPTVMVMPTTKSLLKREYKNGVYSLPPYFYAQLLSNVCFQTVNSVLMGTPIYLLVGLNTSGWRMPIFLASLAVMSSIGAALGLFIGSLVENTQQAQQIVMPTLVPLELFSGYIIPYNKIPDYFLFLYNISFFAYALSLLEINQFSGAEFSECSPPAPGDTCPPAACFQTGEQLLASMNVYEDDVGRDVLALAVTFSLLSFLGYYAMRYVVGGWDGGCFGGFMGGALGGARDAAGWLCGWERKKGGEEEDEERAGKEGGGRMTYVF</sequence>
<feature type="domain" description="ABC transporter" evidence="10">
    <location>
        <begin position="1"/>
        <end position="238"/>
    </location>
</feature>
<evidence type="ECO:0000256" key="8">
    <source>
        <dbReference type="SAM" id="MobiDB-lite"/>
    </source>
</evidence>
<evidence type="ECO:0000259" key="10">
    <source>
        <dbReference type="PROSITE" id="PS50893"/>
    </source>
</evidence>
<evidence type="ECO:0000256" key="6">
    <source>
        <dbReference type="ARBA" id="ARBA00022989"/>
    </source>
</evidence>
<dbReference type="InterPro" id="IPR003439">
    <property type="entry name" value="ABC_transporter-like_ATP-bd"/>
</dbReference>
<feature type="transmembrane region" description="Helical" evidence="9">
    <location>
        <begin position="451"/>
        <end position="471"/>
    </location>
</feature>
<dbReference type="SUPFAM" id="SSF52540">
    <property type="entry name" value="P-loop containing nucleoside triphosphate hydrolases"/>
    <property type="match status" value="1"/>
</dbReference>
<dbReference type="PANTHER" id="PTHR48041:SF139">
    <property type="entry name" value="PROTEIN SCARLET"/>
    <property type="match status" value="1"/>
</dbReference>
<gene>
    <name evidence="11" type="ORF">TeGR_g7559</name>
</gene>
<keyword evidence="3 9" id="KW-0812">Transmembrane</keyword>
<keyword evidence="4" id="KW-0547">Nucleotide-binding</keyword>
<dbReference type="EMBL" id="BRYB01001630">
    <property type="protein sequence ID" value="GMI30030.1"/>
    <property type="molecule type" value="Genomic_DNA"/>
</dbReference>
<dbReference type="PROSITE" id="PS50893">
    <property type="entry name" value="ABC_TRANSPORTER_2"/>
    <property type="match status" value="1"/>
</dbReference>
<dbReference type="InterPro" id="IPR003593">
    <property type="entry name" value="AAA+_ATPase"/>
</dbReference>
<dbReference type="SMART" id="SM00382">
    <property type="entry name" value="AAA"/>
    <property type="match status" value="1"/>
</dbReference>
<dbReference type="InterPro" id="IPR017871">
    <property type="entry name" value="ABC_transporter-like_CS"/>
</dbReference>
<keyword evidence="2" id="KW-0813">Transport</keyword>
<dbReference type="Pfam" id="PF00005">
    <property type="entry name" value="ABC_tran"/>
    <property type="match status" value="1"/>
</dbReference>
<dbReference type="Pfam" id="PF01061">
    <property type="entry name" value="ABC2_membrane"/>
    <property type="match status" value="1"/>
</dbReference>
<evidence type="ECO:0000256" key="1">
    <source>
        <dbReference type="ARBA" id="ARBA00004141"/>
    </source>
</evidence>
<dbReference type="PROSITE" id="PS00211">
    <property type="entry name" value="ABC_TRANSPORTER_1"/>
    <property type="match status" value="1"/>
</dbReference>
<evidence type="ECO:0000313" key="12">
    <source>
        <dbReference type="Proteomes" id="UP001165060"/>
    </source>
</evidence>
<keyword evidence="7 9" id="KW-0472">Membrane</keyword>
<dbReference type="PANTHER" id="PTHR48041">
    <property type="entry name" value="ABC TRANSPORTER G FAMILY MEMBER 28"/>
    <property type="match status" value="1"/>
</dbReference>
<proteinExistence type="predicted"/>
<name>A0ABQ6MNY8_9STRA</name>
<feature type="transmembrane region" description="Helical" evidence="9">
    <location>
        <begin position="369"/>
        <end position="392"/>
    </location>
</feature>